<keyword evidence="2" id="KW-1185">Reference proteome</keyword>
<accession>A0A175W5B9</accession>
<comment type="caution">
    <text evidence="1">The sequence shown here is derived from an EMBL/GenBank/DDBJ whole genome shotgun (WGS) entry which is preliminary data.</text>
</comment>
<gene>
    <name evidence="1" type="ORF">MMYC01_204037</name>
</gene>
<name>A0A175W5B9_9PEZI</name>
<protein>
    <submittedName>
        <fullName evidence="1">Uncharacterized protein</fullName>
    </submittedName>
</protein>
<reference evidence="1 2" key="1">
    <citation type="journal article" date="2016" name="Genome Announc.">
        <title>Genome Sequence of Madurella mycetomatis mm55, Isolated from a Human Mycetoma Case in Sudan.</title>
        <authorList>
            <person name="Smit S."/>
            <person name="Derks M.F."/>
            <person name="Bervoets S."/>
            <person name="Fahal A."/>
            <person name="van Leeuwen W."/>
            <person name="van Belkum A."/>
            <person name="van de Sande W.W."/>
        </authorList>
    </citation>
    <scope>NUCLEOTIDE SEQUENCE [LARGE SCALE GENOMIC DNA]</scope>
    <source>
        <strain evidence="2">mm55</strain>
    </source>
</reference>
<dbReference type="EMBL" id="LCTW02000106">
    <property type="protein sequence ID" value="KXX78833.1"/>
    <property type="molecule type" value="Genomic_DNA"/>
</dbReference>
<dbReference type="Proteomes" id="UP000078237">
    <property type="component" value="Unassembled WGS sequence"/>
</dbReference>
<dbReference type="AlphaFoldDB" id="A0A175W5B9"/>
<proteinExistence type="predicted"/>
<evidence type="ECO:0000313" key="1">
    <source>
        <dbReference type="EMBL" id="KXX78833.1"/>
    </source>
</evidence>
<evidence type="ECO:0000313" key="2">
    <source>
        <dbReference type="Proteomes" id="UP000078237"/>
    </source>
</evidence>
<organism evidence="1 2">
    <name type="scientific">Madurella mycetomatis</name>
    <dbReference type="NCBI Taxonomy" id="100816"/>
    <lineage>
        <taxon>Eukaryota</taxon>
        <taxon>Fungi</taxon>
        <taxon>Dikarya</taxon>
        <taxon>Ascomycota</taxon>
        <taxon>Pezizomycotina</taxon>
        <taxon>Sordariomycetes</taxon>
        <taxon>Sordariomycetidae</taxon>
        <taxon>Sordariales</taxon>
        <taxon>Sordariales incertae sedis</taxon>
        <taxon>Madurella</taxon>
    </lineage>
</organism>
<sequence>MSGFGLQPGPTITPARTGLDQTCRCLPTYSRHSACLFYPRRNTSTFQVPGSVSRRHPLGEPPEINRLLGRVIARFPGAGKRYGKKRQPIPIDARLNV</sequence>
<dbReference type="VEuPathDB" id="FungiDB:MMYC01_204037"/>